<feature type="domain" description="PilZ" evidence="1">
    <location>
        <begin position="102"/>
        <end position="209"/>
    </location>
</feature>
<dbReference type="Proteomes" id="UP000019364">
    <property type="component" value="Unassembled WGS sequence"/>
</dbReference>
<dbReference type="AlphaFoldDB" id="W7YWJ5"/>
<dbReference type="GO" id="GO:0035438">
    <property type="term" value="F:cyclic-di-GMP binding"/>
    <property type="evidence" value="ECO:0007669"/>
    <property type="project" value="InterPro"/>
</dbReference>
<dbReference type="EMBL" id="BAVZ01000009">
    <property type="protein sequence ID" value="GAF09031.1"/>
    <property type="molecule type" value="Genomic_DNA"/>
</dbReference>
<organism evidence="3 4">
    <name type="scientific">Paenibacillus pini JCM 16418</name>
    <dbReference type="NCBI Taxonomy" id="1236976"/>
    <lineage>
        <taxon>Bacteria</taxon>
        <taxon>Bacillati</taxon>
        <taxon>Bacillota</taxon>
        <taxon>Bacilli</taxon>
        <taxon>Bacillales</taxon>
        <taxon>Paenibacillaceae</taxon>
        <taxon>Paenibacillus</taxon>
    </lineage>
</organism>
<dbReference type="STRING" id="1236976.JCM16418_3148"/>
<dbReference type="InterPro" id="IPR009875">
    <property type="entry name" value="PilZ_domain"/>
</dbReference>
<comment type="caution">
    <text evidence="3">The sequence shown here is derived from an EMBL/GenBank/DDBJ whole genome shotgun (WGS) entry which is preliminary data.</text>
</comment>
<keyword evidence="4" id="KW-1185">Reference proteome</keyword>
<evidence type="ECO:0000259" key="2">
    <source>
        <dbReference type="Pfam" id="PF12945"/>
    </source>
</evidence>
<dbReference type="Gene3D" id="2.40.10.220">
    <property type="entry name" value="predicted glycosyltransferase like domains"/>
    <property type="match status" value="1"/>
</dbReference>
<dbReference type="eggNOG" id="COG5581">
    <property type="taxonomic scope" value="Bacteria"/>
</dbReference>
<dbReference type="RefSeq" id="WP_036650041.1">
    <property type="nucleotide sequence ID" value="NZ_BAVZ01000009.1"/>
</dbReference>
<name>W7YWJ5_9BACL</name>
<evidence type="ECO:0008006" key="5">
    <source>
        <dbReference type="Google" id="ProtNLM"/>
    </source>
</evidence>
<protein>
    <recommendedName>
        <fullName evidence="5">Flagellar protein</fullName>
    </recommendedName>
</protein>
<evidence type="ECO:0000313" key="4">
    <source>
        <dbReference type="Proteomes" id="UP000019364"/>
    </source>
</evidence>
<gene>
    <name evidence="3" type="ORF">JCM16418_3148</name>
</gene>
<dbReference type="InterPro" id="IPR009926">
    <property type="entry name" value="T3SS_YcgR_PilZN"/>
</dbReference>
<dbReference type="Pfam" id="PF12945">
    <property type="entry name" value="PilZNR"/>
    <property type="match status" value="1"/>
</dbReference>
<accession>W7YWJ5</accession>
<reference evidence="3 4" key="1">
    <citation type="journal article" date="2014" name="Genome Announc.">
        <title>Draft Genome Sequence of Paenibacillus pini JCM 16418T, Isolated from the Rhizosphere of Pine Tree.</title>
        <authorList>
            <person name="Yuki M."/>
            <person name="Oshima K."/>
            <person name="Suda W."/>
            <person name="Oshida Y."/>
            <person name="Kitamura K."/>
            <person name="Iida Y."/>
            <person name="Hattori M."/>
            <person name="Ohkuma M."/>
        </authorList>
    </citation>
    <scope>NUCLEOTIDE SEQUENCE [LARGE SCALE GENOMIC DNA]</scope>
    <source>
        <strain evidence="3 4">JCM 16418</strain>
    </source>
</reference>
<evidence type="ECO:0000259" key="1">
    <source>
        <dbReference type="Pfam" id="PF07238"/>
    </source>
</evidence>
<proteinExistence type="predicted"/>
<sequence length="217" mass="24881">MYPKISDQLFMSIDSGDEKAAGIEYKSRVADLVEDSMLIEIPLQEGTGTTKRLYVGDELSVYFISEGGTKNYFNTYVLGFKEDVIRMVRIRKPDADMITTVQRRSFFRVNAELELAVKTESMTRFVARTDDVGGGGLSFFCDANYAVKEGEALSCWILVPYKNGNLEHVPFKGEVVRVNKVENGRLHSMVKFTSISDMERQKLIRYCFERQMDFRNR</sequence>
<dbReference type="Pfam" id="PF07238">
    <property type="entry name" value="PilZ"/>
    <property type="match status" value="1"/>
</dbReference>
<evidence type="ECO:0000313" key="3">
    <source>
        <dbReference type="EMBL" id="GAF09031.1"/>
    </source>
</evidence>
<feature type="domain" description="Type III secretion system flagellar brake protein YcgR PilZN" evidence="2">
    <location>
        <begin position="4"/>
        <end position="93"/>
    </location>
</feature>